<gene>
    <name evidence="1" type="ORF">H9797_05320</name>
</gene>
<dbReference type="Proteomes" id="UP000824221">
    <property type="component" value="Unassembled WGS sequence"/>
</dbReference>
<accession>A0A9D2H3H8</accession>
<dbReference type="InterPro" id="IPR051805">
    <property type="entry name" value="Dehydratase_Activator_Redct"/>
</dbReference>
<sequence length="430" mass="48369">MKKQEETRPVVDFTDDYPRFTPAMKATHTILIPDMLPWHFDLLVHVMRLHGYKVEVLKNEGRAVIDEGLKHVHNDACYPALCVTGQYLDALKSGKYDPKHTAVMITQSGGGCRASNYIPLIRKALKAEFPEVPVLSLNFAGLEKGNGLEITLGFLLELAYAIFYGDLIMSAFNQTKPYEREEGAAAKAREECVKYIRSAFDNKSYSRYARNVKYILNAFESVPVELNPKVKVGIVGEIYVKYSPLGNSHLEDFLLSEGCEPVVPALMDFILYCVVNNLNDAKFYGRRSAATPLFALAYRWLLAKQRKLIRLTKKYSRFEPVHDFEHLRKCADLVMNQGVKMGEGWLIPAEMAALAETGTENIVCAQPFGCLPNHIAGKGAVRTLKKLFENENIVPVDYDPSATRVNQENRIKLMLATARENLKAKQGANK</sequence>
<organism evidence="1 2">
    <name type="scientific">Candidatus Gallimonas gallistercoris</name>
    <dbReference type="NCBI Taxonomy" id="2838602"/>
    <lineage>
        <taxon>Bacteria</taxon>
        <taxon>Bacillati</taxon>
        <taxon>Bacillota</taxon>
        <taxon>Clostridia</taxon>
        <taxon>Candidatus Gallimonas</taxon>
    </lineage>
</organism>
<proteinExistence type="predicted"/>
<reference evidence="1" key="1">
    <citation type="journal article" date="2021" name="PeerJ">
        <title>Extensive microbial diversity within the chicken gut microbiome revealed by metagenomics and culture.</title>
        <authorList>
            <person name="Gilroy R."/>
            <person name="Ravi A."/>
            <person name="Getino M."/>
            <person name="Pursley I."/>
            <person name="Horton D.L."/>
            <person name="Alikhan N.F."/>
            <person name="Baker D."/>
            <person name="Gharbi K."/>
            <person name="Hall N."/>
            <person name="Watson M."/>
            <person name="Adriaenssens E.M."/>
            <person name="Foster-Nyarko E."/>
            <person name="Jarju S."/>
            <person name="Secka A."/>
            <person name="Antonio M."/>
            <person name="Oren A."/>
            <person name="Chaudhuri R.R."/>
            <person name="La Ragione R."/>
            <person name="Hildebrand F."/>
            <person name="Pallen M.J."/>
        </authorList>
    </citation>
    <scope>NUCLEOTIDE SEQUENCE</scope>
    <source>
        <strain evidence="1">CHK156-179</strain>
    </source>
</reference>
<evidence type="ECO:0000313" key="1">
    <source>
        <dbReference type="EMBL" id="HJA02781.1"/>
    </source>
</evidence>
<dbReference type="PANTHER" id="PTHR32329">
    <property type="entry name" value="BIFUNCTIONAL PROTEIN [INCLUDES 2-HYDROXYACYL-COA DEHYDRATASE (N-TER) AND ITS ACTIVATOR DOMAIN (C_TERM)-RELATED"/>
    <property type="match status" value="1"/>
</dbReference>
<dbReference type="EMBL" id="DXAJ01000081">
    <property type="protein sequence ID" value="HJA02781.1"/>
    <property type="molecule type" value="Genomic_DNA"/>
</dbReference>
<dbReference type="AlphaFoldDB" id="A0A9D2H3H8"/>
<name>A0A9D2H3H8_9FIRM</name>
<dbReference type="PANTHER" id="PTHR32329:SF4">
    <property type="entry name" value="ACTIVATOR OF 2-HYDROXYACYL-COA DEHYDRATASE"/>
    <property type="match status" value="1"/>
</dbReference>
<comment type="caution">
    <text evidence="1">The sequence shown here is derived from an EMBL/GenBank/DDBJ whole genome shotgun (WGS) entry which is preliminary data.</text>
</comment>
<reference evidence="1" key="2">
    <citation type="submission" date="2021-04" db="EMBL/GenBank/DDBJ databases">
        <authorList>
            <person name="Gilroy R."/>
        </authorList>
    </citation>
    <scope>NUCLEOTIDE SEQUENCE</scope>
    <source>
        <strain evidence="1">CHK156-179</strain>
    </source>
</reference>
<protein>
    <submittedName>
        <fullName evidence="1">2-hydroxyacyl-CoA dehydratase</fullName>
    </submittedName>
</protein>
<evidence type="ECO:0000313" key="2">
    <source>
        <dbReference type="Proteomes" id="UP000824221"/>
    </source>
</evidence>